<evidence type="ECO:0000256" key="2">
    <source>
        <dbReference type="ARBA" id="ARBA00009446"/>
    </source>
</evidence>
<dbReference type="Pfam" id="PF01131">
    <property type="entry name" value="Topoisom_bac"/>
    <property type="match status" value="1"/>
</dbReference>
<dbReference type="AlphaFoldDB" id="A0A348B3Z6"/>
<dbReference type="GO" id="GO:0006310">
    <property type="term" value="P:DNA recombination"/>
    <property type="evidence" value="ECO:0007669"/>
    <property type="project" value="TreeGrafter"/>
</dbReference>
<dbReference type="GO" id="GO:0043597">
    <property type="term" value="C:cytoplasmic replication fork"/>
    <property type="evidence" value="ECO:0007669"/>
    <property type="project" value="TreeGrafter"/>
</dbReference>
<protein>
    <recommendedName>
        <fullName evidence="3">DNA topoisomerase</fullName>
        <ecNumber evidence="3">5.6.2.1</ecNumber>
    </recommendedName>
</protein>
<dbReference type="GO" id="GO:0006281">
    <property type="term" value="P:DNA repair"/>
    <property type="evidence" value="ECO:0007669"/>
    <property type="project" value="TreeGrafter"/>
</dbReference>
<dbReference type="Gene3D" id="2.70.20.10">
    <property type="entry name" value="Topoisomerase I, domain 3"/>
    <property type="match status" value="1"/>
</dbReference>
<keyword evidence="6 9" id="KW-0413">Isomerase</keyword>
<evidence type="ECO:0000259" key="8">
    <source>
        <dbReference type="PROSITE" id="PS52039"/>
    </source>
</evidence>
<dbReference type="EMBL" id="AP018553">
    <property type="protein sequence ID" value="BBD72898.1"/>
    <property type="molecule type" value="Genomic_DNA"/>
</dbReference>
<comment type="catalytic activity">
    <reaction evidence="1">
        <text>ATP-independent breakage of single-stranded DNA, followed by passage and rejoining.</text>
        <dbReference type="EC" id="5.6.2.1"/>
    </reaction>
</comment>
<reference evidence="9" key="3">
    <citation type="journal article" date="2019" name="BMC Res. Notes">
        <title>Complete genome sequence of the Sulfodiicoccus acidiphilus strain HS-1T, the first crenarchaeon that lacks polB3, isolated from an acidic hot spring in Ohwaku-dani, Hakone, Japan.</title>
        <authorList>
            <person name="Sakai H.D."/>
            <person name="Kurosawa N."/>
        </authorList>
    </citation>
    <scope>NUCLEOTIDE SEQUENCE</scope>
    <source>
        <strain evidence="9">HS-1</strain>
    </source>
</reference>
<dbReference type="KEGG" id="sacd:HS1genome_1287"/>
<evidence type="ECO:0000256" key="3">
    <source>
        <dbReference type="ARBA" id="ARBA00012891"/>
    </source>
</evidence>
<dbReference type="SMART" id="SM00436">
    <property type="entry name" value="TOP1Bc"/>
    <property type="match status" value="1"/>
</dbReference>
<dbReference type="GO" id="GO:0003917">
    <property type="term" value="F:DNA topoisomerase type I (single strand cut, ATP-independent) activity"/>
    <property type="evidence" value="ECO:0007669"/>
    <property type="project" value="UniProtKB-EC"/>
</dbReference>
<dbReference type="SMART" id="SM00493">
    <property type="entry name" value="TOPRIM"/>
    <property type="match status" value="1"/>
</dbReference>
<evidence type="ECO:0000259" key="7">
    <source>
        <dbReference type="PROSITE" id="PS50880"/>
    </source>
</evidence>
<reference evidence="10" key="4">
    <citation type="submission" date="2020-09" db="EMBL/GenBank/DDBJ databases">
        <authorList>
            <person name="Sun Q."/>
            <person name="Ohkuma M."/>
        </authorList>
    </citation>
    <scope>NUCLEOTIDE SEQUENCE</scope>
    <source>
        <strain evidence="10">JCM 31740</strain>
    </source>
</reference>
<dbReference type="Proteomes" id="UP000616143">
    <property type="component" value="Unassembled WGS sequence"/>
</dbReference>
<dbReference type="InterPro" id="IPR013497">
    <property type="entry name" value="Topo_IA_cen"/>
</dbReference>
<keyword evidence="11" id="KW-1185">Reference proteome</keyword>
<dbReference type="Gene3D" id="1.10.290.10">
    <property type="entry name" value="Topoisomerase I, domain 4"/>
    <property type="match status" value="1"/>
</dbReference>
<evidence type="ECO:0000256" key="5">
    <source>
        <dbReference type="ARBA" id="ARBA00023125"/>
    </source>
</evidence>
<dbReference type="EMBL" id="BMQS01000002">
    <property type="protein sequence ID" value="GGT88162.1"/>
    <property type="molecule type" value="Genomic_DNA"/>
</dbReference>
<dbReference type="Gene3D" id="3.40.50.140">
    <property type="match status" value="1"/>
</dbReference>
<dbReference type="Pfam" id="PF13101">
    <property type="entry name" value="DUF3945"/>
    <property type="match status" value="1"/>
</dbReference>
<comment type="similarity">
    <text evidence="2">Belongs to the type IA topoisomerase family.</text>
</comment>
<dbReference type="InterPro" id="IPR025222">
    <property type="entry name" value="DUF3945"/>
</dbReference>
<dbReference type="PROSITE" id="PS52039">
    <property type="entry name" value="TOPO_IA_2"/>
    <property type="match status" value="1"/>
</dbReference>
<dbReference type="InterPro" id="IPR023406">
    <property type="entry name" value="Topo_IA_AS"/>
</dbReference>
<name>A0A348B3Z6_9CREN</name>
<feature type="domain" description="Toprim" evidence="7">
    <location>
        <begin position="1"/>
        <end position="124"/>
    </location>
</feature>
<accession>A0A348B3Z6</accession>
<dbReference type="EC" id="5.6.2.1" evidence="3"/>
<gene>
    <name evidence="10" type="ORF">GCM10007116_02650</name>
    <name evidence="9" type="ORF">HS1genome_1287</name>
</gene>
<dbReference type="RefSeq" id="WP_229768067.1">
    <property type="nucleotide sequence ID" value="NZ_AP018553.1"/>
</dbReference>
<dbReference type="PROSITE" id="PS50880">
    <property type="entry name" value="TOPRIM"/>
    <property type="match status" value="1"/>
</dbReference>
<proteinExistence type="inferred from homology"/>
<dbReference type="Proteomes" id="UP000276741">
    <property type="component" value="Chromosome"/>
</dbReference>
<dbReference type="SMART" id="SM00437">
    <property type="entry name" value="TOP1Ac"/>
    <property type="match status" value="1"/>
</dbReference>
<dbReference type="InterPro" id="IPR013824">
    <property type="entry name" value="Topo_IA_cen_sub1"/>
</dbReference>
<dbReference type="CDD" id="cd03362">
    <property type="entry name" value="TOPRIM_TopoIA_TopoIII"/>
    <property type="match status" value="1"/>
</dbReference>
<dbReference type="InterPro" id="IPR003602">
    <property type="entry name" value="Topo_IA_DNA-bd_dom"/>
</dbReference>
<dbReference type="GO" id="GO:0003677">
    <property type="term" value="F:DNA binding"/>
    <property type="evidence" value="ECO:0007669"/>
    <property type="project" value="UniProtKB-KW"/>
</dbReference>
<reference evidence="10" key="1">
    <citation type="journal article" date="2014" name="Int. J. Syst. Evol. Microbiol.">
        <title>Complete genome sequence of Corynebacterium casei LMG S-19264T (=DSM 44701T), isolated from a smear-ripened cheese.</title>
        <authorList>
            <consortium name="US DOE Joint Genome Institute (JGI-PGF)"/>
            <person name="Walter F."/>
            <person name="Albersmeier A."/>
            <person name="Kalinowski J."/>
            <person name="Ruckert C."/>
        </authorList>
    </citation>
    <scope>NUCLEOTIDE SEQUENCE</scope>
    <source>
        <strain evidence="10">JCM 31740</strain>
    </source>
</reference>
<evidence type="ECO:0000256" key="6">
    <source>
        <dbReference type="ARBA" id="ARBA00023235"/>
    </source>
</evidence>
<keyword evidence="4" id="KW-0799">Topoisomerase</keyword>
<dbReference type="InterPro" id="IPR006171">
    <property type="entry name" value="TOPRIM_dom"/>
</dbReference>
<dbReference type="PANTHER" id="PTHR11390:SF21">
    <property type="entry name" value="DNA TOPOISOMERASE 3-ALPHA"/>
    <property type="match status" value="1"/>
</dbReference>
<evidence type="ECO:0000313" key="11">
    <source>
        <dbReference type="Proteomes" id="UP000276741"/>
    </source>
</evidence>
<reference evidence="11" key="2">
    <citation type="submission" date="2018-04" db="EMBL/GenBank/DDBJ databases">
        <title>Complete genome sequence of Sulfodiicoccus acidiphilus strain HS-1.</title>
        <authorList>
            <person name="Sakai H.D."/>
            <person name="Kurosawa N."/>
        </authorList>
    </citation>
    <scope>NUCLEOTIDE SEQUENCE [LARGE SCALE GENOMIC DNA]</scope>
    <source>
        <strain evidence="11">HS-1</strain>
    </source>
</reference>
<dbReference type="PRINTS" id="PR00417">
    <property type="entry name" value="PRTPISMRASEI"/>
</dbReference>
<keyword evidence="5" id="KW-0238">DNA-binding</keyword>
<dbReference type="CDD" id="cd00186">
    <property type="entry name" value="TOP1Ac"/>
    <property type="match status" value="1"/>
</dbReference>
<dbReference type="InterPro" id="IPR034144">
    <property type="entry name" value="TOPRIM_TopoIII"/>
</dbReference>
<dbReference type="InterPro" id="IPR003601">
    <property type="entry name" value="Topo_IA_2"/>
</dbReference>
<dbReference type="GeneID" id="38666802"/>
<dbReference type="PROSITE" id="PS00396">
    <property type="entry name" value="TOPO_IA_1"/>
    <property type="match status" value="1"/>
</dbReference>
<evidence type="ECO:0000313" key="9">
    <source>
        <dbReference type="EMBL" id="BBD72898.1"/>
    </source>
</evidence>
<dbReference type="InterPro" id="IPR000380">
    <property type="entry name" value="Topo_IA"/>
</dbReference>
<dbReference type="Gene3D" id="1.10.460.10">
    <property type="entry name" value="Topoisomerase I, domain 2"/>
    <property type="match status" value="1"/>
</dbReference>
<dbReference type="InterPro" id="IPR013826">
    <property type="entry name" value="Topo_IA_cen_sub3"/>
</dbReference>
<feature type="domain" description="Topo IA-type catalytic" evidence="8">
    <location>
        <begin position="142"/>
        <end position="550"/>
    </location>
</feature>
<evidence type="ECO:0000313" key="10">
    <source>
        <dbReference type="EMBL" id="GGT88162.1"/>
    </source>
</evidence>
<sequence length="644" mass="73593">MVIAEKPSVARDIARALGRPVQREGYIQVGEYTVTWALGHLFEIDDSIAPKKWSLEDLPIFPEEFRYKSVKLKQLSVVRKLLEKAEVVVNCGDAGREGELIVREILREIGYKGKVLRLWTSEALTPQVVRKEFTRLRPSQEFDSLYYSALARQHSDWLVGINLTRLVTLRAGGREVWSVGRVQTPTLRLVVERDEAVESFVPQKYFVVRGRFGWSGGIYEGLLMREGIAKLNEEEATEVASKLSKVREGKVISVELREQVSKPPLLHSLTSLQREANVVYGLSAKRTLDAAQALYETYKVISYPRTDARHLGESNVQLVKDVLTRLGKEELISKVSRVGKRVFDSTKLTDHHAIIPLDRPPANLKEVERKVYDLVYRKFVGAFMDDHIYHSITVITSLGGENFLSEGKRDVQMGWMSLYREPEDNTGNLPRTEVQVENLEVEAEEKETEPPPRYSESTLLKEMERLSLGTPSTRAAIIETLLDRGYMKRERRTLVSTPKGRELVAKLRDSKVSSPEMTGEWERELERIYLARLGKDGYNQFMAKIKEFVKEELDRLKQARFEVKREEIKCRCGGKVQFFGRGWKCDSCGSLVWSSVAGKRLTEKQIMQLFSGEEVRVRGLTSRKGTKFSATLYLEGTVKFKDFG</sequence>
<dbReference type="GO" id="GO:0006265">
    <property type="term" value="P:DNA topological change"/>
    <property type="evidence" value="ECO:0007669"/>
    <property type="project" value="InterPro"/>
</dbReference>
<dbReference type="InterPro" id="IPR023405">
    <property type="entry name" value="Topo_IA_core_domain"/>
</dbReference>
<dbReference type="PANTHER" id="PTHR11390">
    <property type="entry name" value="PROKARYOTIC DNA TOPOISOMERASE"/>
    <property type="match status" value="1"/>
</dbReference>
<evidence type="ECO:0000256" key="1">
    <source>
        <dbReference type="ARBA" id="ARBA00000213"/>
    </source>
</evidence>
<evidence type="ECO:0000256" key="4">
    <source>
        <dbReference type="ARBA" id="ARBA00023029"/>
    </source>
</evidence>
<organism evidence="9 11">
    <name type="scientific">Sulfodiicoccus acidiphilus</name>
    <dbReference type="NCBI Taxonomy" id="1670455"/>
    <lineage>
        <taxon>Archaea</taxon>
        <taxon>Thermoproteota</taxon>
        <taxon>Thermoprotei</taxon>
        <taxon>Sulfolobales</taxon>
        <taxon>Sulfolobaceae</taxon>
        <taxon>Sulfodiicoccus</taxon>
    </lineage>
</organism>
<dbReference type="InterPro" id="IPR013825">
    <property type="entry name" value="Topo_IA_cen_sub2"/>
</dbReference>
<dbReference type="SUPFAM" id="SSF56712">
    <property type="entry name" value="Prokaryotic type I DNA topoisomerase"/>
    <property type="match status" value="1"/>
</dbReference>
<dbReference type="Pfam" id="PF01751">
    <property type="entry name" value="Toprim"/>
    <property type="match status" value="1"/>
</dbReference>